<dbReference type="Proteomes" id="UP000199035">
    <property type="component" value="Unassembled WGS sequence"/>
</dbReference>
<dbReference type="RefSeq" id="WP_092690217.1">
    <property type="nucleotide sequence ID" value="NZ_FNPK01000010.1"/>
</dbReference>
<protein>
    <submittedName>
        <fullName evidence="1">Fission protein ELM1</fullName>
    </submittedName>
</protein>
<evidence type="ECO:0000313" key="1">
    <source>
        <dbReference type="EMBL" id="SDY44594.1"/>
    </source>
</evidence>
<sequence length="319" mass="36588">MKNLSILLIHDDRAGHLNPGLGICDQIEEGFHTQISKIKTPYLKKWGISLLKKLSWYPSFFDILAQIAYKNASIQQNYDLIICSGMPNLLYAIYLSRKYNLPIYYAGDTRKINDALIQTTITALPQNIKTQQVILTTPPVKKIFTQLQNDVLDLNSALLVLGGPTTEHPFQKTDYENIIDKFIQLCKKQKLTAYITNSRRTPELEQTWKTLQDHPNLELHLINNPCAKKFHELIHLSSYIFVTEDSTSMLAEAIQSGRFVSSIYMKTSVFEPLNQKYLKEGLMSRQNLEDTFILPSTRDLTKLNLSEALIITIQHNLED</sequence>
<evidence type="ECO:0000313" key="2">
    <source>
        <dbReference type="Proteomes" id="UP000199035"/>
    </source>
</evidence>
<organism evidence="1 2">
    <name type="scientific">Acinetobacter kyonggiensis</name>
    <dbReference type="NCBI Taxonomy" id="595670"/>
    <lineage>
        <taxon>Bacteria</taxon>
        <taxon>Pseudomonadati</taxon>
        <taxon>Pseudomonadota</taxon>
        <taxon>Gammaproteobacteria</taxon>
        <taxon>Moraxellales</taxon>
        <taxon>Moraxellaceae</taxon>
        <taxon>Acinetobacter</taxon>
    </lineage>
</organism>
<reference evidence="2" key="1">
    <citation type="submission" date="2016-10" db="EMBL/GenBank/DDBJ databases">
        <authorList>
            <person name="Varghese N."/>
            <person name="Submissions S."/>
        </authorList>
    </citation>
    <scope>NUCLEOTIDE SEQUENCE [LARGE SCALE GENOMIC DNA]</scope>
    <source>
        <strain evidence="2">ANC 5109</strain>
    </source>
</reference>
<dbReference type="STRING" id="595670.SAMN05421643_110117"/>
<keyword evidence="2" id="KW-1185">Reference proteome</keyword>
<name>A0A1H3JZ91_9GAMM</name>
<proteinExistence type="predicted"/>
<gene>
    <name evidence="1" type="ORF">SAMN05421643_110117</name>
</gene>
<accession>A0A1H3JZ91</accession>
<dbReference type="Pfam" id="PF06258">
    <property type="entry name" value="Mito_fiss_Elm1"/>
    <property type="match status" value="1"/>
</dbReference>
<dbReference type="InterPro" id="IPR009367">
    <property type="entry name" value="Elm1-like"/>
</dbReference>
<dbReference type="AlphaFoldDB" id="A0A1H3JZ91"/>
<dbReference type="EMBL" id="FNPK01000010">
    <property type="protein sequence ID" value="SDY44594.1"/>
    <property type="molecule type" value="Genomic_DNA"/>
</dbReference>